<accession>A0A0E9W1X4</accession>
<organism evidence="2">
    <name type="scientific">Anguilla anguilla</name>
    <name type="common">European freshwater eel</name>
    <name type="synonym">Muraena anguilla</name>
    <dbReference type="NCBI Taxonomy" id="7936"/>
    <lineage>
        <taxon>Eukaryota</taxon>
        <taxon>Metazoa</taxon>
        <taxon>Chordata</taxon>
        <taxon>Craniata</taxon>
        <taxon>Vertebrata</taxon>
        <taxon>Euteleostomi</taxon>
        <taxon>Actinopterygii</taxon>
        <taxon>Neopterygii</taxon>
        <taxon>Teleostei</taxon>
        <taxon>Anguilliformes</taxon>
        <taxon>Anguillidae</taxon>
        <taxon>Anguilla</taxon>
    </lineage>
</organism>
<keyword evidence="1" id="KW-1133">Transmembrane helix</keyword>
<proteinExistence type="predicted"/>
<keyword evidence="1" id="KW-0472">Membrane</keyword>
<feature type="transmembrane region" description="Helical" evidence="1">
    <location>
        <begin position="25"/>
        <end position="46"/>
    </location>
</feature>
<name>A0A0E9W1X4_ANGAN</name>
<evidence type="ECO:0000313" key="2">
    <source>
        <dbReference type="EMBL" id="JAH84311.1"/>
    </source>
</evidence>
<sequence>MQILKVTIHIHAVASIRRYGSHRPVVHFFFLFLSPGWCGTFSYCYISAKYQTGSCGLNSQLST</sequence>
<evidence type="ECO:0000256" key="1">
    <source>
        <dbReference type="SAM" id="Phobius"/>
    </source>
</evidence>
<dbReference type="AlphaFoldDB" id="A0A0E9W1X4"/>
<reference evidence="2" key="1">
    <citation type="submission" date="2014-11" db="EMBL/GenBank/DDBJ databases">
        <authorList>
            <person name="Amaro Gonzalez C."/>
        </authorList>
    </citation>
    <scope>NUCLEOTIDE SEQUENCE</scope>
</reference>
<reference evidence="2" key="2">
    <citation type="journal article" date="2015" name="Fish Shellfish Immunol.">
        <title>Early steps in the European eel (Anguilla anguilla)-Vibrio vulnificus interaction in the gills: Role of the RtxA13 toxin.</title>
        <authorList>
            <person name="Callol A."/>
            <person name="Pajuelo D."/>
            <person name="Ebbesson L."/>
            <person name="Teles M."/>
            <person name="MacKenzie S."/>
            <person name="Amaro C."/>
        </authorList>
    </citation>
    <scope>NUCLEOTIDE SEQUENCE</scope>
</reference>
<keyword evidence="1" id="KW-0812">Transmembrane</keyword>
<protein>
    <submittedName>
        <fullName evidence="2">Uncharacterized protein</fullName>
    </submittedName>
</protein>
<dbReference type="EMBL" id="GBXM01024266">
    <property type="protein sequence ID" value="JAH84311.1"/>
    <property type="molecule type" value="Transcribed_RNA"/>
</dbReference>